<organism evidence="1 2">
    <name type="scientific">Viridibacillus arvi</name>
    <dbReference type="NCBI Taxonomy" id="263475"/>
    <lineage>
        <taxon>Bacteria</taxon>
        <taxon>Bacillati</taxon>
        <taxon>Bacillota</taxon>
        <taxon>Bacilli</taxon>
        <taxon>Bacillales</taxon>
        <taxon>Caryophanaceae</taxon>
        <taxon>Viridibacillus</taxon>
    </lineage>
</organism>
<dbReference type="EMBL" id="LILB01000001">
    <property type="protein sequence ID" value="KOO51853.1"/>
    <property type="molecule type" value="Genomic_DNA"/>
</dbReference>
<dbReference type="SUPFAM" id="SSF53850">
    <property type="entry name" value="Periplasmic binding protein-like II"/>
    <property type="match status" value="1"/>
</dbReference>
<dbReference type="OrthoDB" id="2495637at2"/>
<name>A0A0M0LMB6_9BACL</name>
<dbReference type="InterPro" id="IPR006059">
    <property type="entry name" value="SBP"/>
</dbReference>
<dbReference type="InterPro" id="IPR050490">
    <property type="entry name" value="Bact_solute-bd_prot1"/>
</dbReference>
<dbReference type="Gene3D" id="3.40.190.10">
    <property type="entry name" value="Periplasmic binding protein-like II"/>
    <property type="match status" value="2"/>
</dbReference>
<dbReference type="PATRIC" id="fig|263475.3.peg.1475"/>
<dbReference type="STRING" id="263475.AMD00_05305"/>
<sequence>MVGGIVVRNFKKTFLSIFIVAFTLMLVACNDKSSTINTEKPANAPDTWIADRTITGLVFQSANDASVEMNPEIQAYIKEKTGITLKLQGITSKDSQEALAAGLAAGDLPDFISYYLDNSGRPEMSMLLKASKEGMFTDLAPYLKDTKTYSKYFEKGYLPEDTAKNIMFRDDWDAASYLVHMSINRNVGDIGRKTVGGVYIKKAIVDALGIDPNEITTSEKLYDLAVKIKNGKFVDDNGKPVTVIGPTVWGGMDRDSLYNDLVWTGTTGEKFMTDKSGKVLHETQTNYGIERVKYVQKLMQEGLMTKEFYTMEETRAKEGVVNGSFAIVSNMHNFITENNDLTYIPLGPIKRVDGTNDMVISYKSGYAGWAIPSTTEMPEHIVKFADWLASEEGKLLYFYGLEGRDYELDEKGKPVVKKELLTLLKENPEEAKKLGFRGVGSYWGEHLGYTDMDNVADFGELTWGESVAKEDDTAAQQIAKIYDFDKHLKEARIIDGLSVQSFLYEFEGDKGELTAAIDRYKDDVLRAYYAKDLTEAEAILAESKKNLESKGLSNFTKFIEDKIADGVTIKY</sequence>
<dbReference type="PANTHER" id="PTHR43649:SF17">
    <property type="entry name" value="ABC TRANSPORTER SOLUTE BINDING PROTEIN-SUGAR TRANSPORT"/>
    <property type="match status" value="1"/>
</dbReference>
<evidence type="ECO:0000313" key="1">
    <source>
        <dbReference type="EMBL" id="KOO51853.1"/>
    </source>
</evidence>
<keyword evidence="2" id="KW-1185">Reference proteome</keyword>
<reference evidence="2" key="1">
    <citation type="submission" date="2015-08" db="EMBL/GenBank/DDBJ databases">
        <title>Fjat-10028 dsm 16317.</title>
        <authorList>
            <person name="Liu B."/>
            <person name="Wang J."/>
            <person name="Zhu Y."/>
            <person name="Liu G."/>
            <person name="Chen Q."/>
            <person name="Chen Z."/>
            <person name="Lan J."/>
            <person name="Che J."/>
            <person name="Ge C."/>
            <person name="Shi H."/>
            <person name="Pan Z."/>
            <person name="Liu X."/>
        </authorList>
    </citation>
    <scope>NUCLEOTIDE SEQUENCE [LARGE SCALE GENOMIC DNA]</scope>
    <source>
        <strain evidence="2">DSM 16317</strain>
    </source>
</reference>
<protein>
    <submittedName>
        <fullName evidence="1">ABC transporter</fullName>
    </submittedName>
</protein>
<comment type="caution">
    <text evidence="1">The sequence shown here is derived from an EMBL/GenBank/DDBJ whole genome shotgun (WGS) entry which is preliminary data.</text>
</comment>
<dbReference type="Pfam" id="PF01547">
    <property type="entry name" value="SBP_bac_1"/>
    <property type="match status" value="1"/>
</dbReference>
<evidence type="ECO:0000313" key="2">
    <source>
        <dbReference type="Proteomes" id="UP000036867"/>
    </source>
</evidence>
<dbReference type="PANTHER" id="PTHR43649">
    <property type="entry name" value="ARABINOSE-BINDING PROTEIN-RELATED"/>
    <property type="match status" value="1"/>
</dbReference>
<dbReference type="AlphaFoldDB" id="A0A0M0LMB6"/>
<gene>
    <name evidence="1" type="ORF">AMD00_05305</name>
</gene>
<proteinExistence type="predicted"/>
<accession>A0A0M0LMB6</accession>
<dbReference type="Proteomes" id="UP000036867">
    <property type="component" value="Unassembled WGS sequence"/>
</dbReference>